<feature type="compositionally biased region" description="Basic and acidic residues" evidence="9">
    <location>
        <begin position="263"/>
        <end position="275"/>
    </location>
</feature>
<dbReference type="InterPro" id="IPR000873">
    <property type="entry name" value="AMP-dep_synth/lig_dom"/>
</dbReference>
<evidence type="ECO:0000256" key="4">
    <source>
        <dbReference type="ARBA" id="ARBA00023098"/>
    </source>
</evidence>
<dbReference type="Proteomes" id="UP001183881">
    <property type="component" value="Unassembled WGS sequence"/>
</dbReference>
<evidence type="ECO:0000256" key="5">
    <source>
        <dbReference type="ARBA" id="ARBA00023125"/>
    </source>
</evidence>
<evidence type="ECO:0000313" key="12">
    <source>
        <dbReference type="Proteomes" id="UP001183881"/>
    </source>
</evidence>
<dbReference type="CDD" id="cd05907">
    <property type="entry name" value="VL_LC_FACS_like"/>
    <property type="match status" value="1"/>
</dbReference>
<feature type="domain" description="HTH tetR-type" evidence="10">
    <location>
        <begin position="33"/>
        <end position="93"/>
    </location>
</feature>
<dbReference type="Gene3D" id="3.30.300.30">
    <property type="match status" value="1"/>
</dbReference>
<evidence type="ECO:0000259" key="10">
    <source>
        <dbReference type="PROSITE" id="PS50977"/>
    </source>
</evidence>
<proteinExistence type="inferred from homology"/>
<dbReference type="Pfam" id="PF00501">
    <property type="entry name" value="AMP-binding"/>
    <property type="match status" value="1"/>
</dbReference>
<dbReference type="InterPro" id="IPR009057">
    <property type="entry name" value="Homeodomain-like_sf"/>
</dbReference>
<dbReference type="InterPro" id="IPR045851">
    <property type="entry name" value="AMP-bd_C_sf"/>
</dbReference>
<evidence type="ECO:0000313" key="11">
    <source>
        <dbReference type="EMBL" id="MDT0398266.1"/>
    </source>
</evidence>
<name>A0ABU2Q2H3_9ACTN</name>
<dbReference type="RefSeq" id="WP_311647086.1">
    <property type="nucleotide sequence ID" value="NZ_JAVRFA010000046.1"/>
</dbReference>
<dbReference type="SUPFAM" id="SSF46689">
    <property type="entry name" value="Homeodomain-like"/>
    <property type="match status" value="1"/>
</dbReference>
<gene>
    <name evidence="11" type="ORF">RM705_26720</name>
</gene>
<keyword evidence="3" id="KW-0276">Fatty acid metabolism</keyword>
<comment type="similarity">
    <text evidence="1">Belongs to the ATP-dependent AMP-binding enzyme family.</text>
</comment>
<evidence type="ECO:0000256" key="2">
    <source>
        <dbReference type="ARBA" id="ARBA00022598"/>
    </source>
</evidence>
<comment type="caution">
    <text evidence="11">The sequence shown here is derived from an EMBL/GenBank/DDBJ whole genome shotgun (WGS) entry which is preliminary data.</text>
</comment>
<dbReference type="PANTHER" id="PTHR43272:SF32">
    <property type="entry name" value="AMP-DEPENDENT SYNTHETASE_LIGASE DOMAIN-CONTAINING PROTEIN"/>
    <property type="match status" value="1"/>
</dbReference>
<evidence type="ECO:0000256" key="3">
    <source>
        <dbReference type="ARBA" id="ARBA00022832"/>
    </source>
</evidence>
<dbReference type="PANTHER" id="PTHR43272">
    <property type="entry name" value="LONG-CHAIN-FATTY-ACID--COA LIGASE"/>
    <property type="match status" value="1"/>
</dbReference>
<reference evidence="12" key="1">
    <citation type="submission" date="2023-07" db="EMBL/GenBank/DDBJ databases">
        <title>30 novel species of actinomycetes from the DSMZ collection.</title>
        <authorList>
            <person name="Nouioui I."/>
        </authorList>
    </citation>
    <scope>NUCLEOTIDE SEQUENCE [LARGE SCALE GENOMIC DNA]</scope>
    <source>
        <strain evidence="12">DSM 41636</strain>
    </source>
</reference>
<dbReference type="Gene3D" id="3.40.50.12780">
    <property type="entry name" value="N-terminal domain of ligase-like"/>
    <property type="match status" value="1"/>
</dbReference>
<dbReference type="SUPFAM" id="SSF56801">
    <property type="entry name" value="Acetyl-CoA synthetase-like"/>
    <property type="match status" value="1"/>
</dbReference>
<dbReference type="Pfam" id="PF23562">
    <property type="entry name" value="AMP-binding_C_3"/>
    <property type="match status" value="1"/>
</dbReference>
<organism evidence="11 12">
    <name type="scientific">Streptomyces edwardsiae</name>
    <dbReference type="NCBI Taxonomy" id="3075527"/>
    <lineage>
        <taxon>Bacteria</taxon>
        <taxon>Bacillati</taxon>
        <taxon>Actinomycetota</taxon>
        <taxon>Actinomycetes</taxon>
        <taxon>Kitasatosporales</taxon>
        <taxon>Streptomycetaceae</taxon>
        <taxon>Streptomyces</taxon>
    </lineage>
</organism>
<feature type="region of interest" description="Disordered" evidence="9">
    <location>
        <begin position="263"/>
        <end position="285"/>
    </location>
</feature>
<dbReference type="InterPro" id="IPR020845">
    <property type="entry name" value="AMP-binding_CS"/>
</dbReference>
<keyword evidence="5 8" id="KW-0238">DNA-binding</keyword>
<evidence type="ECO:0000256" key="1">
    <source>
        <dbReference type="ARBA" id="ARBA00006432"/>
    </source>
</evidence>
<dbReference type="EMBL" id="JAVRFA010000046">
    <property type="protein sequence ID" value="MDT0398266.1"/>
    <property type="molecule type" value="Genomic_DNA"/>
</dbReference>
<feature type="DNA-binding region" description="H-T-H motif" evidence="8">
    <location>
        <begin position="56"/>
        <end position="75"/>
    </location>
</feature>
<keyword evidence="12" id="KW-1185">Reference proteome</keyword>
<comment type="catalytic activity">
    <reaction evidence="6">
        <text>a long-chain fatty acid + ATP + CoA = a long-chain fatty acyl-CoA + AMP + diphosphate</text>
        <dbReference type="Rhea" id="RHEA:15421"/>
        <dbReference type="ChEBI" id="CHEBI:30616"/>
        <dbReference type="ChEBI" id="CHEBI:33019"/>
        <dbReference type="ChEBI" id="CHEBI:57287"/>
        <dbReference type="ChEBI" id="CHEBI:57560"/>
        <dbReference type="ChEBI" id="CHEBI:83139"/>
        <dbReference type="ChEBI" id="CHEBI:456215"/>
        <dbReference type="EC" id="6.2.1.3"/>
    </reaction>
    <physiologicalReaction direction="left-to-right" evidence="6">
        <dbReference type="Rhea" id="RHEA:15422"/>
    </physiologicalReaction>
</comment>
<evidence type="ECO:0000256" key="8">
    <source>
        <dbReference type="PROSITE-ProRule" id="PRU00335"/>
    </source>
</evidence>
<dbReference type="InterPro" id="IPR001647">
    <property type="entry name" value="HTH_TetR"/>
</dbReference>
<dbReference type="PROSITE" id="PS00455">
    <property type="entry name" value="AMP_BINDING"/>
    <property type="match status" value="1"/>
</dbReference>
<evidence type="ECO:0000256" key="9">
    <source>
        <dbReference type="SAM" id="MobiDB-lite"/>
    </source>
</evidence>
<dbReference type="Gene3D" id="1.10.357.10">
    <property type="entry name" value="Tetracycline Repressor, domain 2"/>
    <property type="match status" value="1"/>
</dbReference>
<sequence>MEPVLSALMRPSGDPSVLEVAFTEAVEGAGRDDEVTERLLDAARDLFCRRGVRRSTMADVAGRAGVSRITVYRRFTTKDRLVEQVVRREFRRYFDRFMVDIQDAETVADRVVLGFVSSLRAIRGNRLIGGLMAAEPDAVVPSMTTDGGHTLAVVQRFVASRLRQEQRAGNVRDGVDVNLVAEMMVRVSASFLVIPSQVIDLDDDERLRAVARRFLVPMLEPCGELLLAMRQYRPTARSLKPVGGAASRAQPIDSGPIAVHCEDRSESAHASRGREPAVATAEQPHPSAEGLTITALLRRNAQQYPERPALTTGIGPDAGTLTWSQLRAEVAALTRGLTLLGLERGDRMLIAMSARAEHWIADLAAVHAGALPCSTYDTMGTEQIGVLARHSAATVLLLEGEEQVRRWQPLLNDLPDLRAVVVLDWDAAPAGDPRFVAYTAVRGATAPDDAAFEALTDAVTPDRPLALTYTAGTTGDPKGVVLTHRNVIHECRMQQQLVPLPEHPRSLAYLPPAHVAGRVLGIHMPVCDAGHVTICPAPGGLLPALRTVRPQVFFGVPRVWEKIAAALRAELATLPAEQAEPVAQARRTALEVHRLRSEGTDLPAELTGPLEQLDAQVMRPFRAAVGLDDCHRAFNGAAPVPTAVQEFLASVGLPVYEVWGLAETTGAATISVPGGFAPGSAGRPGPGIEVEEAGDGELLVRGPVVCAGYLRADGTVESATDADGWLPTGDVGTVDSRGLVTVTDRKKEIIVTDGGKNIAPARIESLLRAHPLVAHAVVIGERRRHLTALLVLDEETAPSWARARGITASGPDALSRDPEVLEALDRAVAEANAVLSHEEQVRNHRVLAGPWTTETGELTPGLSLRRRAIDELHAATIEAMYTP</sequence>
<dbReference type="InterPro" id="IPR042099">
    <property type="entry name" value="ANL_N_sf"/>
</dbReference>
<dbReference type="PROSITE" id="PS50977">
    <property type="entry name" value="HTH_TETR_2"/>
    <property type="match status" value="1"/>
</dbReference>
<keyword evidence="2" id="KW-0436">Ligase</keyword>
<dbReference type="Pfam" id="PF00440">
    <property type="entry name" value="TetR_N"/>
    <property type="match status" value="1"/>
</dbReference>
<keyword evidence="4" id="KW-0443">Lipid metabolism</keyword>
<dbReference type="PRINTS" id="PR00455">
    <property type="entry name" value="HTHTETR"/>
</dbReference>
<accession>A0ABU2Q2H3</accession>
<evidence type="ECO:0000256" key="7">
    <source>
        <dbReference type="ARBA" id="ARBA00032875"/>
    </source>
</evidence>
<protein>
    <recommendedName>
        <fullName evidence="7">Acyl-CoA synthetase</fullName>
    </recommendedName>
</protein>
<evidence type="ECO:0000256" key="6">
    <source>
        <dbReference type="ARBA" id="ARBA00024484"/>
    </source>
</evidence>